<organism evidence="5 6">
    <name type="scientific">Geosporobacter ferrireducens</name>
    <dbReference type="NCBI Taxonomy" id="1424294"/>
    <lineage>
        <taxon>Bacteria</taxon>
        <taxon>Bacillati</taxon>
        <taxon>Bacillota</taxon>
        <taxon>Clostridia</taxon>
        <taxon>Peptostreptococcales</taxon>
        <taxon>Thermotaleaceae</taxon>
        <taxon>Geosporobacter</taxon>
    </lineage>
</organism>
<keyword evidence="1" id="KW-0805">Transcription regulation</keyword>
<proteinExistence type="predicted"/>
<dbReference type="GO" id="GO:0003677">
    <property type="term" value="F:DNA binding"/>
    <property type="evidence" value="ECO:0007669"/>
    <property type="project" value="UniProtKB-KW"/>
</dbReference>
<dbReference type="OrthoDB" id="581021at2"/>
<dbReference type="Gene3D" id="1.10.10.10">
    <property type="entry name" value="Winged helix-like DNA-binding domain superfamily/Winged helix DNA-binding domain"/>
    <property type="match status" value="1"/>
</dbReference>
<evidence type="ECO:0000256" key="3">
    <source>
        <dbReference type="ARBA" id="ARBA00023163"/>
    </source>
</evidence>
<gene>
    <name evidence="5" type="ORF">Gferi_09315</name>
</gene>
<name>A0A1D8GFW7_9FIRM</name>
<dbReference type="SUPFAM" id="SSF46785">
    <property type="entry name" value="Winged helix' DNA-binding domain"/>
    <property type="match status" value="1"/>
</dbReference>
<dbReference type="RefSeq" id="WP_069975808.1">
    <property type="nucleotide sequence ID" value="NZ_CP017269.1"/>
</dbReference>
<dbReference type="GO" id="GO:0005829">
    <property type="term" value="C:cytosol"/>
    <property type="evidence" value="ECO:0007669"/>
    <property type="project" value="TreeGrafter"/>
</dbReference>
<dbReference type="SMART" id="SM00100">
    <property type="entry name" value="cNMP"/>
    <property type="match status" value="1"/>
</dbReference>
<dbReference type="CDD" id="cd00038">
    <property type="entry name" value="CAP_ED"/>
    <property type="match status" value="1"/>
</dbReference>
<dbReference type="InterPro" id="IPR000595">
    <property type="entry name" value="cNMP-bd_dom"/>
</dbReference>
<dbReference type="Gene3D" id="2.60.120.10">
    <property type="entry name" value="Jelly Rolls"/>
    <property type="match status" value="1"/>
</dbReference>
<dbReference type="SUPFAM" id="SSF51206">
    <property type="entry name" value="cAMP-binding domain-like"/>
    <property type="match status" value="1"/>
</dbReference>
<evidence type="ECO:0000256" key="1">
    <source>
        <dbReference type="ARBA" id="ARBA00023015"/>
    </source>
</evidence>
<sequence>MEIERIIEANQVVSNILRDCPYEILKKWEVKKFDRGQIVCRQDEYHDYFYIITQGIANIYRAAESGKKYSQSVYKTGDYFGELEIFDKKPYICTVEALTDLKVLRIHRDVFLQWIDKDRNFLLYITRTLCDSFYKLSKKAGEDTLYPLKYKVCNYMRYCLKNGVRRENGVEIQLQKEQLSEQFVVTQRSINRILKLLKEADIIEVTQGTIIVKDEERLRDVEQESMNE</sequence>
<dbReference type="PANTHER" id="PTHR24567:SF26">
    <property type="entry name" value="REGULATORY PROTEIN YEIL"/>
    <property type="match status" value="1"/>
</dbReference>
<dbReference type="InterPro" id="IPR012318">
    <property type="entry name" value="HTH_CRP"/>
</dbReference>
<dbReference type="InterPro" id="IPR014710">
    <property type="entry name" value="RmlC-like_jellyroll"/>
</dbReference>
<dbReference type="InterPro" id="IPR050397">
    <property type="entry name" value="Env_Response_Regulators"/>
</dbReference>
<dbReference type="GO" id="GO:0003700">
    <property type="term" value="F:DNA-binding transcription factor activity"/>
    <property type="evidence" value="ECO:0007669"/>
    <property type="project" value="TreeGrafter"/>
</dbReference>
<dbReference type="InterPro" id="IPR018490">
    <property type="entry name" value="cNMP-bd_dom_sf"/>
</dbReference>
<evidence type="ECO:0000313" key="5">
    <source>
        <dbReference type="EMBL" id="AOT69765.1"/>
    </source>
</evidence>
<dbReference type="PROSITE" id="PS50042">
    <property type="entry name" value="CNMP_BINDING_3"/>
    <property type="match status" value="1"/>
</dbReference>
<keyword evidence="3" id="KW-0804">Transcription</keyword>
<dbReference type="AlphaFoldDB" id="A0A1D8GFW7"/>
<dbReference type="PANTHER" id="PTHR24567">
    <property type="entry name" value="CRP FAMILY TRANSCRIPTIONAL REGULATORY PROTEIN"/>
    <property type="match status" value="1"/>
</dbReference>
<dbReference type="EMBL" id="CP017269">
    <property type="protein sequence ID" value="AOT69765.1"/>
    <property type="molecule type" value="Genomic_DNA"/>
</dbReference>
<dbReference type="InterPro" id="IPR036390">
    <property type="entry name" value="WH_DNA-bd_sf"/>
</dbReference>
<feature type="domain" description="Cyclic nucleotide-binding" evidence="4">
    <location>
        <begin position="12"/>
        <end position="115"/>
    </location>
</feature>
<dbReference type="KEGG" id="gfe:Gferi_09315"/>
<keyword evidence="2" id="KW-0238">DNA-binding</keyword>
<dbReference type="Proteomes" id="UP000095743">
    <property type="component" value="Chromosome"/>
</dbReference>
<dbReference type="InterPro" id="IPR036388">
    <property type="entry name" value="WH-like_DNA-bd_sf"/>
</dbReference>
<protein>
    <submittedName>
        <fullName evidence="5">Cyclic nucleotide-binding protein</fullName>
    </submittedName>
</protein>
<reference evidence="5 6" key="1">
    <citation type="submission" date="2016-09" db="EMBL/GenBank/DDBJ databases">
        <title>Genomic analysis reveals versatility of anaerobic energy metabolism of Geosporobacter ferrireducens IRF9 of phylum Firmicutes.</title>
        <authorList>
            <person name="Kim S.-J."/>
        </authorList>
    </citation>
    <scope>NUCLEOTIDE SEQUENCE [LARGE SCALE GENOMIC DNA]</scope>
    <source>
        <strain evidence="5 6">IRF9</strain>
    </source>
</reference>
<dbReference type="STRING" id="1424294.Gferi_09315"/>
<keyword evidence="6" id="KW-1185">Reference proteome</keyword>
<evidence type="ECO:0000313" key="6">
    <source>
        <dbReference type="Proteomes" id="UP000095743"/>
    </source>
</evidence>
<evidence type="ECO:0000259" key="4">
    <source>
        <dbReference type="PROSITE" id="PS50042"/>
    </source>
</evidence>
<dbReference type="Pfam" id="PF00027">
    <property type="entry name" value="cNMP_binding"/>
    <property type="match status" value="1"/>
</dbReference>
<accession>A0A1D8GFW7</accession>
<dbReference type="Pfam" id="PF13545">
    <property type="entry name" value="HTH_Crp_2"/>
    <property type="match status" value="1"/>
</dbReference>
<evidence type="ECO:0000256" key="2">
    <source>
        <dbReference type="ARBA" id="ARBA00023125"/>
    </source>
</evidence>